<sequence length="232" mass="29296">MIFDNYFLYFKCIIELYFYIVYLQLKSSKQFIFYTILQIFILQTKILNQLFNLFLHFFKNLIKKKKLIFYLILLIYLIFVSQIFIFYFIYFTYLHLINIQYLILTFLSFLFISFYLYLYFYLFNYFYFIYFYIFYIFIFNWLSSFLHNDLLLSCLNMLQKYLYNNRKKKLSPYYSGFQIYQIFFQKEVLYDLFARFSLLQQTYVMQINEFKCDKKLGSYYKVAKLYFFECLK</sequence>
<name>W7XCE3_TETTS</name>
<dbReference type="EMBL" id="GG662323">
    <property type="protein sequence ID" value="EWS71421.1"/>
    <property type="molecule type" value="Genomic_DNA"/>
</dbReference>
<dbReference type="InParanoid" id="W7XCE3"/>
<proteinExistence type="predicted"/>
<feature type="transmembrane region" description="Helical" evidence="1">
    <location>
        <begin position="31"/>
        <end position="55"/>
    </location>
</feature>
<reference evidence="3" key="1">
    <citation type="journal article" date="2006" name="PLoS Biol.">
        <title>Macronuclear genome sequence of the ciliate Tetrahymena thermophila, a model eukaryote.</title>
        <authorList>
            <person name="Eisen J.A."/>
            <person name="Coyne R.S."/>
            <person name="Wu M."/>
            <person name="Wu D."/>
            <person name="Thiagarajan M."/>
            <person name="Wortman J.R."/>
            <person name="Badger J.H."/>
            <person name="Ren Q."/>
            <person name="Amedeo P."/>
            <person name="Jones K.M."/>
            <person name="Tallon L.J."/>
            <person name="Delcher A.L."/>
            <person name="Salzberg S.L."/>
            <person name="Silva J.C."/>
            <person name="Haas B.J."/>
            <person name="Majoros W.H."/>
            <person name="Farzad M."/>
            <person name="Carlton J.M."/>
            <person name="Smith R.K. Jr."/>
            <person name="Garg J."/>
            <person name="Pearlman R.E."/>
            <person name="Karrer K.M."/>
            <person name="Sun L."/>
            <person name="Manning G."/>
            <person name="Elde N.C."/>
            <person name="Turkewitz A.P."/>
            <person name="Asai D.J."/>
            <person name="Wilkes D.E."/>
            <person name="Wang Y."/>
            <person name="Cai H."/>
            <person name="Collins K."/>
            <person name="Stewart B.A."/>
            <person name="Lee S.R."/>
            <person name="Wilamowska K."/>
            <person name="Weinberg Z."/>
            <person name="Ruzzo W.L."/>
            <person name="Wloga D."/>
            <person name="Gaertig J."/>
            <person name="Frankel J."/>
            <person name="Tsao C.-C."/>
            <person name="Gorovsky M.A."/>
            <person name="Keeling P.J."/>
            <person name="Waller R.F."/>
            <person name="Patron N.J."/>
            <person name="Cherry J.M."/>
            <person name="Stover N.A."/>
            <person name="Krieger C.J."/>
            <person name="del Toro C."/>
            <person name="Ryder H.F."/>
            <person name="Williamson S.C."/>
            <person name="Barbeau R.A."/>
            <person name="Hamilton E.P."/>
            <person name="Orias E."/>
        </authorList>
    </citation>
    <scope>NUCLEOTIDE SEQUENCE [LARGE SCALE GENOMIC DNA]</scope>
    <source>
        <strain evidence="3">SB210</strain>
    </source>
</reference>
<feature type="transmembrane region" description="Helical" evidence="1">
    <location>
        <begin position="125"/>
        <end position="146"/>
    </location>
</feature>
<feature type="transmembrane region" description="Helical" evidence="1">
    <location>
        <begin position="7"/>
        <end position="25"/>
    </location>
</feature>
<dbReference type="GeneID" id="24442112"/>
<organism evidence="2 3">
    <name type="scientific">Tetrahymena thermophila (strain SB210)</name>
    <dbReference type="NCBI Taxonomy" id="312017"/>
    <lineage>
        <taxon>Eukaryota</taxon>
        <taxon>Sar</taxon>
        <taxon>Alveolata</taxon>
        <taxon>Ciliophora</taxon>
        <taxon>Intramacronucleata</taxon>
        <taxon>Oligohymenophorea</taxon>
        <taxon>Hymenostomatida</taxon>
        <taxon>Tetrahymenina</taxon>
        <taxon>Tetrahymenidae</taxon>
        <taxon>Tetrahymena</taxon>
    </lineage>
</organism>
<keyword evidence="3" id="KW-1185">Reference proteome</keyword>
<feature type="transmembrane region" description="Helical" evidence="1">
    <location>
        <begin position="67"/>
        <end position="93"/>
    </location>
</feature>
<dbReference type="RefSeq" id="XP_012656041.1">
    <property type="nucleotide sequence ID" value="XM_012800587.1"/>
</dbReference>
<protein>
    <submittedName>
        <fullName evidence="2">Transmembrane protein, putative</fullName>
    </submittedName>
</protein>
<keyword evidence="1" id="KW-1133">Transmembrane helix</keyword>
<accession>W7XCE3</accession>
<keyword evidence="1" id="KW-0472">Membrane</keyword>
<evidence type="ECO:0000313" key="3">
    <source>
        <dbReference type="Proteomes" id="UP000009168"/>
    </source>
</evidence>
<evidence type="ECO:0000256" key="1">
    <source>
        <dbReference type="SAM" id="Phobius"/>
    </source>
</evidence>
<gene>
    <name evidence="2" type="ORF">TTHERM_001298454</name>
</gene>
<keyword evidence="1 2" id="KW-0812">Transmembrane</keyword>
<feature type="transmembrane region" description="Helical" evidence="1">
    <location>
        <begin position="99"/>
        <end position="118"/>
    </location>
</feature>
<evidence type="ECO:0000313" key="2">
    <source>
        <dbReference type="EMBL" id="EWS71421.1"/>
    </source>
</evidence>
<dbReference type="AlphaFoldDB" id="W7XCE3"/>
<dbReference type="Proteomes" id="UP000009168">
    <property type="component" value="Unassembled WGS sequence"/>
</dbReference>
<dbReference type="KEGG" id="tet:TTHERM_001298454"/>